<evidence type="ECO:0000313" key="2">
    <source>
        <dbReference type="EMBL" id="RWU25036.1"/>
    </source>
</evidence>
<accession>A0A443ZVV6</accession>
<dbReference type="OrthoDB" id="4378831at2"/>
<feature type="region of interest" description="Disordered" evidence="1">
    <location>
        <begin position="111"/>
        <end position="134"/>
    </location>
</feature>
<protein>
    <submittedName>
        <fullName evidence="2">Type IV secretion protein Rhs</fullName>
    </submittedName>
</protein>
<organism evidence="2 3">
    <name type="scientific">Pseudomonas alkylphenolica</name>
    <dbReference type="NCBI Taxonomy" id="237609"/>
    <lineage>
        <taxon>Bacteria</taxon>
        <taxon>Pseudomonadati</taxon>
        <taxon>Pseudomonadota</taxon>
        <taxon>Gammaproteobacteria</taxon>
        <taxon>Pseudomonadales</taxon>
        <taxon>Pseudomonadaceae</taxon>
        <taxon>Pseudomonas</taxon>
    </lineage>
</organism>
<comment type="caution">
    <text evidence="2">The sequence shown here is derived from an EMBL/GenBank/DDBJ whole genome shotgun (WGS) entry which is preliminary data.</text>
</comment>
<dbReference type="AlphaFoldDB" id="A0A443ZVV6"/>
<dbReference type="PANTHER" id="PTHR33840">
    <property type="match status" value="1"/>
</dbReference>
<evidence type="ECO:0000256" key="1">
    <source>
        <dbReference type="SAM" id="MobiDB-lite"/>
    </source>
</evidence>
<dbReference type="Proteomes" id="UP000288983">
    <property type="component" value="Unassembled WGS sequence"/>
</dbReference>
<name>A0A443ZVV6_9PSED</name>
<dbReference type="Gene3D" id="2.60.200.60">
    <property type="match status" value="1"/>
</dbReference>
<dbReference type="InterPro" id="IPR008727">
    <property type="entry name" value="PAAR_motif"/>
</dbReference>
<evidence type="ECO:0000313" key="3">
    <source>
        <dbReference type="Proteomes" id="UP000288983"/>
    </source>
</evidence>
<dbReference type="EMBL" id="QJRG01000034">
    <property type="protein sequence ID" value="RWU25036.1"/>
    <property type="molecule type" value="Genomic_DNA"/>
</dbReference>
<dbReference type="Pfam" id="PF05488">
    <property type="entry name" value="PAAR_motif"/>
    <property type="match status" value="1"/>
</dbReference>
<gene>
    <name evidence="2" type="ORF">DM813_04720</name>
</gene>
<dbReference type="PANTHER" id="PTHR33840:SF1">
    <property type="entry name" value="TLE1 PHOSPHOLIPASE DOMAIN-CONTAINING PROTEIN"/>
    <property type="match status" value="1"/>
</dbReference>
<proteinExistence type="predicted"/>
<reference evidence="2 3" key="1">
    <citation type="submission" date="2018-06" db="EMBL/GenBank/DDBJ databases">
        <title>Bacteria isolated from soil of Wuhan.</title>
        <authorList>
            <person name="Wei X."/>
            <person name="Chunhua H."/>
        </authorList>
    </citation>
    <scope>NUCLEOTIDE SEQUENCE [LARGE SCALE GENOMIC DNA]</scope>
    <source>
        <strain evidence="3">xwS2</strain>
    </source>
</reference>
<dbReference type="CDD" id="cd14744">
    <property type="entry name" value="PAAR_CT_2"/>
    <property type="match status" value="1"/>
</dbReference>
<sequence length="631" mass="68651">MPDSPLYWLFSQGGPGMSLVTAICKGDRTSTGGEVLDGCAFYQINGRQAALMGDRVFCPACNLTGRIAEGNPHFKVNGQPVAMEGCRVDCGCPPGSHVLGRSDSHVFIDGPRSATPSTGQAPQPAVTGSVARHGPAQQRPAIEWLTLDEGHQPEPAPETRQTITLRIGVFFDGTGNNMGNSQQAATCQAQALGIEPEVARELVEYCKKQGFDGAGGVPDSSYGNAVSNIGLLHELYRDQAYEFNESPHNNVTLKIYVEGIGTTTGAEDSIYAQITGGLGTGVLARVRQIPQLLLNKLDAFFTINPNIRIEQLQFDIFGFSRGAAAARHFANDLQNGPSSLLGRALSADAAVFTEAFAWQPGRDVKINFIGLYDTVAAIVSPLDGNFAPGNNQYGDLQLGLAPGIADKVVQLVAGDEYRENFALTATDNDIVLPGAHSDLGGGYLPQMRERVLLSKPDNSVVPFNTPSEQTQAYVRTLRLLENWGHKPQQQGPRPQISSWRINHAFDPRARMYMAVRVVAALYSERIVHGQLSLVYIQIMRELGVRHGVPFDPLEVNMQLPEDLHAIAAKLQAYALGEQRSPKLDKLENERLDQRYIHRSGHWNPLTDLPVSPDLIFLNRPVDGARVVHPNE</sequence>